<accession>A0A0Q9YFL1</accession>
<dbReference type="InterPro" id="IPR036866">
    <property type="entry name" value="RibonucZ/Hydroxyglut_hydro"/>
</dbReference>
<evidence type="ECO:0000256" key="4">
    <source>
        <dbReference type="ARBA" id="ARBA00022989"/>
    </source>
</evidence>
<dbReference type="InterPro" id="IPR004797">
    <property type="entry name" value="Competence_ComEC/Rec2"/>
</dbReference>
<evidence type="ECO:0000313" key="9">
    <source>
        <dbReference type="EMBL" id="MCS5708985.1"/>
    </source>
</evidence>
<evidence type="ECO:0000259" key="7">
    <source>
        <dbReference type="SMART" id="SM00849"/>
    </source>
</evidence>
<dbReference type="GO" id="GO:0005886">
    <property type="term" value="C:plasma membrane"/>
    <property type="evidence" value="ECO:0007669"/>
    <property type="project" value="UniProtKB-SubCell"/>
</dbReference>
<evidence type="ECO:0000256" key="6">
    <source>
        <dbReference type="SAM" id="Phobius"/>
    </source>
</evidence>
<feature type="transmembrane region" description="Helical" evidence="6">
    <location>
        <begin position="28"/>
        <end position="46"/>
    </location>
</feature>
<dbReference type="PATRIC" id="fig|1590042.3.peg.919"/>
<sequence>MILTVLSLGALLGALLLTNCPTVPSGSFILLLLGCGIVFVFSQACLRHKYQNKYLSAFFLSFILSFSWAYVQTQQRLAWQLPAAWTNKEIKLSGYIIDQAITEDNKARYTVKPFSINGEKPHSKHLKIQLYWMHPTEKLSPGNQIEAIVKLKALRGLYNPGASDEEKYWFLEGLKARGKIVSLNAVKEGRFSLTAFRQTIARRLHRLFPDEEFLPVITALTIGIRTGLDTKSREVFQKTGTSHLLAISGLHLGLVAAFCFMFIKRLACVFPRFLLRFPAPCIAAVVTLGFSFLYALLAGFSLPTQRAFIMISVAMLSILLKRKIFSWQAFLFALLLVVLHDPLCVLQAGFWLSFCAVAALLMAKESFPEKSWRKWWQPQWVAFVGLLPLTVLFFNQVSLISPIANIFAIPIVAAVVVPISLLGVIFIYPIEVLGEFLIRIAVICFSVVWHLLDFLSHIPFAAVSLAGLSYWIIGLSIIGTLLLLSPKGMPGKPLAILFYMPLLFVKPHIPYQQARISILDVGQGLSTVIETKNHVMLFDTGPQYGRHANAGSKVILPYLHARKIQHIDKILISHHDLDHRGGLSSLLDFPITEIQSSEPELLQETVSTRLSVCQRDQSWQWDGVLFEILHPYGPEQKRNDRSCVLKITANQQSILIPGDITQQVERKLVHHARAKLKSDILIVPHHGSLTSSSTAFVDAVSPLYAVFAVGYGNHYGFPKADVLQRYERIGSENLLTYDSGAIIFDLGKAQKLTPPMKWRETAKRNWH</sequence>
<protein>
    <submittedName>
        <fullName evidence="8">ComEC family competence protein</fullName>
    </submittedName>
    <submittedName>
        <fullName evidence="9">DNA internalization-related competence protein ComEC/Rec2</fullName>
    </submittedName>
</protein>
<dbReference type="STRING" id="437022.CC99x_00900"/>
<dbReference type="PANTHER" id="PTHR30619">
    <property type="entry name" value="DNA INTERNALIZATION/COMPETENCE PROTEIN COMEC/REC2"/>
    <property type="match status" value="1"/>
</dbReference>
<feature type="transmembrane region" description="Helical" evidence="6">
    <location>
        <begin position="243"/>
        <end position="263"/>
    </location>
</feature>
<dbReference type="EMBL" id="LKHV01000003">
    <property type="protein sequence ID" value="KRG19371.1"/>
    <property type="molecule type" value="Genomic_DNA"/>
</dbReference>
<organism evidence="8">
    <name type="scientific">Candidatus Berkiella cookevillensis</name>
    <dbReference type="NCBI Taxonomy" id="437022"/>
    <lineage>
        <taxon>Bacteria</taxon>
        <taxon>Pseudomonadati</taxon>
        <taxon>Pseudomonadota</taxon>
        <taxon>Gammaproteobacteria</taxon>
        <taxon>Candidatus Berkiellales</taxon>
        <taxon>Candidatus Berkiellaceae</taxon>
        <taxon>Candidatus Berkiella</taxon>
    </lineage>
</organism>
<dbReference type="Pfam" id="PF00753">
    <property type="entry name" value="Lactamase_B"/>
    <property type="match status" value="1"/>
</dbReference>
<dbReference type="Gene3D" id="3.60.15.10">
    <property type="entry name" value="Ribonuclease Z/Hydroxyacylglutathione hydrolase-like"/>
    <property type="match status" value="1"/>
</dbReference>
<dbReference type="NCBIfam" id="TIGR00360">
    <property type="entry name" value="ComEC_N-term"/>
    <property type="match status" value="1"/>
</dbReference>
<evidence type="ECO:0000256" key="5">
    <source>
        <dbReference type="ARBA" id="ARBA00023136"/>
    </source>
</evidence>
<reference evidence="9" key="3">
    <citation type="submission" date="2021-06" db="EMBL/GenBank/DDBJ databases">
        <title>Genomic Description and Analysis of Intracellular Bacteria, Candidatus Berkiella cookevillensis and Candidatus Berkiella aquae.</title>
        <authorList>
            <person name="Kidane D.T."/>
            <person name="Mehari Y.T."/>
            <person name="Rice F.C."/>
            <person name="Arivett B.A."/>
            <person name="Farone A.L."/>
            <person name="Berk S.G."/>
            <person name="Farone M.B."/>
        </authorList>
    </citation>
    <scope>NUCLEOTIDE SEQUENCE</scope>
    <source>
        <strain evidence="9">CC99</strain>
    </source>
</reference>
<dbReference type="RefSeq" id="WP_057624021.1">
    <property type="nucleotide sequence ID" value="NZ_LKHV02000001.1"/>
</dbReference>
<feature type="domain" description="Metallo-beta-lactamase" evidence="7">
    <location>
        <begin position="523"/>
        <end position="711"/>
    </location>
</feature>
<dbReference type="AlphaFoldDB" id="A0A0Q9YFL1"/>
<comment type="caution">
    <text evidence="8">The sequence shown here is derived from an EMBL/GenBank/DDBJ whole genome shotgun (WGS) entry which is preliminary data.</text>
</comment>
<feature type="transmembrane region" description="Helical" evidence="6">
    <location>
        <begin position="375"/>
        <end position="394"/>
    </location>
</feature>
<feature type="transmembrane region" description="Helical" evidence="6">
    <location>
        <begin position="324"/>
        <end position="340"/>
    </location>
</feature>
<name>A0A0Q9YFL1_9GAMM</name>
<dbReference type="InterPro" id="IPR004477">
    <property type="entry name" value="ComEC_N"/>
</dbReference>
<reference evidence="9" key="2">
    <citation type="journal article" date="2016" name="Genome Announc.">
        <title>Draft Genome Sequences of Two Novel Amoeba-Resistant Intranuclear Bacteria, 'Candidatus Berkiella cookevillensis' and 'Candidatus Berkiella aquae'.</title>
        <authorList>
            <person name="Mehari Y.T."/>
            <person name="Arivett B.A."/>
            <person name="Farone A.L."/>
            <person name="Gunderson J.H."/>
            <person name="Farone M.B."/>
        </authorList>
    </citation>
    <scope>NUCLEOTIDE SEQUENCE</scope>
    <source>
        <strain evidence="9">CC99</strain>
    </source>
</reference>
<dbReference type="Pfam" id="PF03772">
    <property type="entry name" value="Competence"/>
    <property type="match status" value="1"/>
</dbReference>
<evidence type="ECO:0000313" key="8">
    <source>
        <dbReference type="EMBL" id="KRG19371.1"/>
    </source>
</evidence>
<keyword evidence="4 6" id="KW-1133">Transmembrane helix</keyword>
<dbReference type="CDD" id="cd07731">
    <property type="entry name" value="ComA-like_MBL-fold"/>
    <property type="match status" value="1"/>
</dbReference>
<gene>
    <name evidence="9" type="ORF">CC99x_008730</name>
    <name evidence="8" type="ORF">CC99x_00900</name>
</gene>
<keyword evidence="3 6" id="KW-0812">Transmembrane</keyword>
<dbReference type="SUPFAM" id="SSF56281">
    <property type="entry name" value="Metallo-hydrolase/oxidoreductase"/>
    <property type="match status" value="1"/>
</dbReference>
<feature type="transmembrane region" description="Helical" evidence="6">
    <location>
        <begin position="275"/>
        <end position="297"/>
    </location>
</feature>
<feature type="transmembrane region" description="Helical" evidence="6">
    <location>
        <begin position="303"/>
        <end position="319"/>
    </location>
</feature>
<evidence type="ECO:0000256" key="3">
    <source>
        <dbReference type="ARBA" id="ARBA00022692"/>
    </source>
</evidence>
<dbReference type="PANTHER" id="PTHR30619:SF1">
    <property type="entry name" value="RECOMBINATION PROTEIN 2"/>
    <property type="match status" value="1"/>
</dbReference>
<dbReference type="Proteomes" id="UP000051494">
    <property type="component" value="Unassembled WGS sequence"/>
</dbReference>
<dbReference type="InterPro" id="IPR035681">
    <property type="entry name" value="ComA-like_MBL"/>
</dbReference>
<evidence type="ECO:0000256" key="2">
    <source>
        <dbReference type="ARBA" id="ARBA00022475"/>
    </source>
</evidence>
<dbReference type="SMART" id="SM00849">
    <property type="entry name" value="Lactamase_B"/>
    <property type="match status" value="1"/>
</dbReference>
<dbReference type="NCBIfam" id="TIGR00361">
    <property type="entry name" value="ComEC_Rec2"/>
    <property type="match status" value="1"/>
</dbReference>
<dbReference type="InterPro" id="IPR052159">
    <property type="entry name" value="Competence_DNA_uptake"/>
</dbReference>
<dbReference type="EMBL" id="LKHV02000001">
    <property type="protein sequence ID" value="MCS5708985.1"/>
    <property type="molecule type" value="Genomic_DNA"/>
</dbReference>
<evidence type="ECO:0000256" key="1">
    <source>
        <dbReference type="ARBA" id="ARBA00004651"/>
    </source>
</evidence>
<proteinExistence type="predicted"/>
<comment type="subcellular location">
    <subcellularLocation>
        <location evidence="1">Cell membrane</location>
        <topology evidence="1">Multi-pass membrane protein</topology>
    </subcellularLocation>
</comment>
<keyword evidence="5 6" id="KW-0472">Membrane</keyword>
<dbReference type="OrthoDB" id="9761531at2"/>
<dbReference type="InterPro" id="IPR025405">
    <property type="entry name" value="DUF4131"/>
</dbReference>
<dbReference type="InterPro" id="IPR001279">
    <property type="entry name" value="Metallo-B-lactamas"/>
</dbReference>
<feature type="transmembrane region" description="Helical" evidence="6">
    <location>
        <begin position="406"/>
        <end position="429"/>
    </location>
</feature>
<evidence type="ECO:0000313" key="10">
    <source>
        <dbReference type="Proteomes" id="UP000051494"/>
    </source>
</evidence>
<keyword evidence="10" id="KW-1185">Reference proteome</keyword>
<reference evidence="8" key="1">
    <citation type="submission" date="2015-09" db="EMBL/GenBank/DDBJ databases">
        <title>Draft Genome Sequences of Two Novel Amoeba-resistant Intranuclear Bacteria, Candidatus Berkiella cookevillensis and Candidatus Berkiella aquae.</title>
        <authorList>
            <person name="Mehari Y.T."/>
            <person name="Arivett B.A."/>
            <person name="Farone A.L."/>
            <person name="Gunderson J.H."/>
            <person name="Farone M.B."/>
        </authorList>
    </citation>
    <scope>NUCLEOTIDE SEQUENCE [LARGE SCALE GENOMIC DNA]</scope>
    <source>
        <strain evidence="8">CC99</strain>
    </source>
</reference>
<feature type="transmembrane region" description="Helical" evidence="6">
    <location>
        <begin position="436"/>
        <end position="452"/>
    </location>
</feature>
<feature type="transmembrane region" description="Helical" evidence="6">
    <location>
        <begin position="53"/>
        <end position="71"/>
    </location>
</feature>
<dbReference type="GO" id="GO:0030420">
    <property type="term" value="P:establishment of competence for transformation"/>
    <property type="evidence" value="ECO:0007669"/>
    <property type="project" value="InterPro"/>
</dbReference>
<dbReference type="Pfam" id="PF13567">
    <property type="entry name" value="DUF4131"/>
    <property type="match status" value="1"/>
</dbReference>
<feature type="transmembrane region" description="Helical" evidence="6">
    <location>
        <begin position="458"/>
        <end position="484"/>
    </location>
</feature>
<keyword evidence="2" id="KW-1003">Cell membrane</keyword>